<accession>A0ABY4VEH2</accession>
<sequence>MPEYHHKFQCNKCGIFVVENGSPLPPPVMEHAYYHAHNVISQFGPIYKGIAPKRRPMLHCQKYVKYIQTVPKAGSAQNLGNQAVNKVRTLARDRGGNGSNTPSMVAVMYDSVLEQWFEGSTGNGTSRGYIPNTIWNTIPAELDVDRYIFGRTCAEVDCLRRAFSQRRKSGENSQSIKNSIFAARQPNKHKGKSDRRPPCGACKAWIARAGAKAY</sequence>
<reference evidence="2" key="1">
    <citation type="submission" date="2022-02" db="EMBL/GenBank/DDBJ databases">
        <title>Coral-associated bacteria.</title>
        <authorList>
            <person name="Tang K."/>
            <person name="Wang X."/>
        </authorList>
    </citation>
    <scope>NUCLEOTIDE SEQUENCE</scope>
    <source>
        <strain evidence="2">SCSIO 43006</strain>
    </source>
</reference>
<name>A0ABY4VEH2_9GAMM</name>
<feature type="region of interest" description="Disordered" evidence="1">
    <location>
        <begin position="167"/>
        <end position="198"/>
    </location>
</feature>
<evidence type="ECO:0000313" key="3">
    <source>
        <dbReference type="Proteomes" id="UP001055658"/>
    </source>
</evidence>
<dbReference type="EMBL" id="CP092418">
    <property type="protein sequence ID" value="USD22705.1"/>
    <property type="molecule type" value="Genomic_DNA"/>
</dbReference>
<evidence type="ECO:0008006" key="4">
    <source>
        <dbReference type="Google" id="ProtNLM"/>
    </source>
</evidence>
<dbReference type="Proteomes" id="UP001055658">
    <property type="component" value="Chromosome"/>
</dbReference>
<protein>
    <recommendedName>
        <fullName evidence="4">CMP/dCMP-type deaminase domain-containing protein</fullName>
    </recommendedName>
</protein>
<organism evidence="2 3">
    <name type="scientific">Microbulbifer variabilis</name>
    <dbReference type="NCBI Taxonomy" id="266805"/>
    <lineage>
        <taxon>Bacteria</taxon>
        <taxon>Pseudomonadati</taxon>
        <taxon>Pseudomonadota</taxon>
        <taxon>Gammaproteobacteria</taxon>
        <taxon>Cellvibrionales</taxon>
        <taxon>Microbulbiferaceae</taxon>
        <taxon>Microbulbifer</taxon>
    </lineage>
</organism>
<evidence type="ECO:0000313" key="2">
    <source>
        <dbReference type="EMBL" id="USD22705.1"/>
    </source>
</evidence>
<dbReference type="RefSeq" id="WP_252085059.1">
    <property type="nucleotide sequence ID" value="NZ_CP092418.1"/>
</dbReference>
<keyword evidence="3" id="KW-1185">Reference proteome</keyword>
<proteinExistence type="predicted"/>
<evidence type="ECO:0000256" key="1">
    <source>
        <dbReference type="SAM" id="MobiDB-lite"/>
    </source>
</evidence>
<gene>
    <name evidence="2" type="ORF">MJO52_06105</name>
</gene>